<evidence type="ECO:0000256" key="2">
    <source>
        <dbReference type="ARBA" id="ARBA00023006"/>
    </source>
</evidence>
<feature type="domain" description="CLEC16A/TT9 C-terminal" evidence="5">
    <location>
        <begin position="413"/>
        <end position="864"/>
    </location>
</feature>
<dbReference type="InParanoid" id="B3RQ29"/>
<dbReference type="CTD" id="6751332"/>
<organism evidence="6 7">
    <name type="scientific">Trichoplax adhaerens</name>
    <name type="common">Trichoplax reptans</name>
    <dbReference type="NCBI Taxonomy" id="10228"/>
    <lineage>
        <taxon>Eukaryota</taxon>
        <taxon>Metazoa</taxon>
        <taxon>Placozoa</taxon>
        <taxon>Uniplacotomia</taxon>
        <taxon>Trichoplacea</taxon>
        <taxon>Trichoplacidae</taxon>
        <taxon>Trichoplax</taxon>
    </lineage>
</organism>
<dbReference type="EMBL" id="DS985242">
    <property type="protein sequence ID" value="EDV28283.1"/>
    <property type="molecule type" value="Genomic_DNA"/>
</dbReference>
<dbReference type="AlphaFoldDB" id="B3RQ29"/>
<dbReference type="RefSeq" id="XP_002110117.1">
    <property type="nucleotide sequence ID" value="XM_002110081.1"/>
</dbReference>
<feature type="compositionally biased region" description="Polar residues" evidence="3">
    <location>
        <begin position="921"/>
        <end position="948"/>
    </location>
</feature>
<dbReference type="GO" id="GO:0005794">
    <property type="term" value="C:Golgi apparatus"/>
    <property type="evidence" value="ECO:0000318"/>
    <property type="project" value="GO_Central"/>
</dbReference>
<name>B3RQ29_TRIAD</name>
<evidence type="ECO:0000259" key="5">
    <source>
        <dbReference type="Pfam" id="PF19439"/>
    </source>
</evidence>
<proteinExistence type="inferred from homology"/>
<feature type="compositionally biased region" description="Low complexity" evidence="3">
    <location>
        <begin position="422"/>
        <end position="434"/>
    </location>
</feature>
<evidence type="ECO:0000259" key="4">
    <source>
        <dbReference type="Pfam" id="PF09758"/>
    </source>
</evidence>
<evidence type="ECO:0000256" key="1">
    <source>
        <dbReference type="ARBA" id="ARBA00006441"/>
    </source>
</evidence>
<dbReference type="PANTHER" id="PTHR21481">
    <property type="entry name" value="PROTEIN CLEC16A"/>
    <property type="match status" value="1"/>
</dbReference>
<dbReference type="Pfam" id="PF09758">
    <property type="entry name" value="FPL"/>
    <property type="match status" value="1"/>
</dbReference>
<dbReference type="GeneID" id="6751332"/>
<feature type="region of interest" description="Disordered" evidence="3">
    <location>
        <begin position="1009"/>
        <end position="1036"/>
    </location>
</feature>
<dbReference type="STRING" id="10228.B3RQ29"/>
<dbReference type="GO" id="GO:1901096">
    <property type="term" value="P:regulation of autophagosome maturation"/>
    <property type="evidence" value="ECO:0000318"/>
    <property type="project" value="GO_Central"/>
</dbReference>
<dbReference type="PANTHER" id="PTHR21481:SF0">
    <property type="entry name" value="PROTEIN CLEC16A"/>
    <property type="match status" value="1"/>
</dbReference>
<sequence>MQESFSYILCLGEGMEAGSSKDFSIECNVLLWHDKYDMLIFSSRVSCNTLHKFGVADIFQNIILSLFAEKNMLSLLIRFLEQKSQIVRVQLLQTINILLENLRNRNSLYYLLSNNHINNVIVYKYDFSDDEHQQNFPLYTEAIKFFDHSESMVRTAVRTLTLNVFRVADPPMLRFIRNRTAIPYFSSLAWSIGNVTLQIDTYRIKSSLSNCSRLKDLVAEHVDHLHYINDIYCLNIGCLNSILTDQLLNRLIIPLYVNSLLTQEMPRDDGDNGQSAKTRIHPAIAIYLLSQIFYIISYRPLISCLCDIVLYGEESILMTKAHKSSDASSNTSSGLMKKRSVSLLGCYRVFGPPQQGLSQTLSAFKVKTTTATVNTSFDGDQFLFPESSSDELSVSSDSESSFSDVGTSTTTEIEQRQDEENSNNQSDASSSAMSKIDNQLDENSLSTLKSTSTLTADSGWPSEINTENGSLIDSAVEKNSNICDDANSESTEATDNLSTVEGQLNNRSSTLFWKELLKYIESSDEDTAILFILILVNGILETKGISPSLLKNLLPLGETPKAEAPHHYELVEKLFSITEMSCSQESHTRLVTFEVLIRTLEHLSINPHSNARLLCENHVQSLYRVLELSAEQLRVFYTVEDVFLDMFEDEYRSLKNNKPIGISKLIMDGSLLLPYSRSSITTIEFSKRLPCNSIERARRAMRIYLMTRKLVNKFEGTRNNNLSLFDIIGSINVKDVLELSNIDLIACHVITSEKMVRRFLAIRETQFILVDTDSTKYGWGIVRFVGNLQDVEVSSERDDNKSLQISIRQTSTATAISRGTLSMLTAKFVFTDHINCIVARQRLKRGRLIVRQKKLYQLGQVLGISFSAANQAANADDAANIIKNDSTSDLQMKPAVTEEFSTIINEAPKPQHELKLDESTIDNSRSNNDSVTDEATVQTQSSNSDTFVNKATDKSEISASNVQLLPPSPVFEITSGNEISEDMSLKGSLNRSLGTANLGNNDSVRLLPPLKGNSAQKNAVDGDSDNNIEELRNDTN</sequence>
<dbReference type="GO" id="GO:0016197">
    <property type="term" value="P:endosomal transport"/>
    <property type="evidence" value="ECO:0000318"/>
    <property type="project" value="GO_Central"/>
</dbReference>
<evidence type="ECO:0000313" key="6">
    <source>
        <dbReference type="EMBL" id="EDV28283.1"/>
    </source>
</evidence>
<dbReference type="InterPro" id="IPR045820">
    <property type="entry name" value="CLEC16A/TT9_C"/>
</dbReference>
<feature type="region of interest" description="Disordered" evidence="3">
    <location>
        <begin position="388"/>
        <end position="435"/>
    </location>
</feature>
<evidence type="ECO:0000313" key="7">
    <source>
        <dbReference type="Proteomes" id="UP000009022"/>
    </source>
</evidence>
<dbReference type="OMA" id="SMQEQNT"/>
<feature type="domain" description="FPL" evidence="4">
    <location>
        <begin position="62"/>
        <end position="132"/>
    </location>
</feature>
<keyword evidence="7" id="KW-1185">Reference proteome</keyword>
<evidence type="ECO:0008006" key="8">
    <source>
        <dbReference type="Google" id="ProtNLM"/>
    </source>
</evidence>
<dbReference type="HOGENOM" id="CLU_293446_0_0_1"/>
<dbReference type="eggNOG" id="KOG2219">
    <property type="taxonomic scope" value="Eukaryota"/>
</dbReference>
<evidence type="ECO:0000256" key="3">
    <source>
        <dbReference type="SAM" id="MobiDB-lite"/>
    </source>
</evidence>
<gene>
    <name evidence="6" type="ORF">TRIADDRAFT_53756</name>
</gene>
<dbReference type="Proteomes" id="UP000009022">
    <property type="component" value="Unassembled WGS sequence"/>
</dbReference>
<reference evidence="6 7" key="1">
    <citation type="journal article" date="2008" name="Nature">
        <title>The Trichoplax genome and the nature of placozoans.</title>
        <authorList>
            <person name="Srivastava M."/>
            <person name="Begovic E."/>
            <person name="Chapman J."/>
            <person name="Putnam N.H."/>
            <person name="Hellsten U."/>
            <person name="Kawashima T."/>
            <person name="Kuo A."/>
            <person name="Mitros T."/>
            <person name="Salamov A."/>
            <person name="Carpenter M.L."/>
            <person name="Signorovitch A.Y."/>
            <person name="Moreno M.A."/>
            <person name="Kamm K."/>
            <person name="Grimwood J."/>
            <person name="Schmutz J."/>
            <person name="Shapiro H."/>
            <person name="Grigoriev I.V."/>
            <person name="Buss L.W."/>
            <person name="Schierwater B."/>
            <person name="Dellaporta S.L."/>
            <person name="Rokhsar D.S."/>
        </authorList>
    </citation>
    <scope>NUCLEOTIDE SEQUENCE [LARGE SCALE GENOMIC DNA]</scope>
    <source>
        <strain evidence="6 7">Grell-BS-1999</strain>
    </source>
</reference>
<dbReference type="PhylomeDB" id="B3RQ29"/>
<feature type="region of interest" description="Disordered" evidence="3">
    <location>
        <begin position="919"/>
        <end position="948"/>
    </location>
</feature>
<dbReference type="InterPro" id="IPR039272">
    <property type="entry name" value="CLEC16A/TT9"/>
</dbReference>
<dbReference type="Pfam" id="PF19439">
    <property type="entry name" value="CLEC16A_C"/>
    <property type="match status" value="2"/>
</dbReference>
<keyword evidence="2" id="KW-0072">Autophagy</keyword>
<dbReference type="KEGG" id="tad:TRIADDRAFT_53756"/>
<dbReference type="InterPro" id="IPR019155">
    <property type="entry name" value="CLEC16A/TT9_N"/>
</dbReference>
<dbReference type="OrthoDB" id="294052at2759"/>
<feature type="domain" description="CLEC16A/TT9 C-terminal" evidence="5">
    <location>
        <begin position="210"/>
        <end position="333"/>
    </location>
</feature>
<feature type="compositionally biased region" description="Low complexity" evidence="3">
    <location>
        <begin position="388"/>
        <end position="404"/>
    </location>
</feature>
<protein>
    <recommendedName>
        <fullName evidence="8">FPL domain-containing protein</fullName>
    </recommendedName>
</protein>
<dbReference type="GO" id="GO:0006914">
    <property type="term" value="P:autophagy"/>
    <property type="evidence" value="ECO:0007669"/>
    <property type="project" value="UniProtKB-KW"/>
</dbReference>
<dbReference type="GO" id="GO:0007034">
    <property type="term" value="P:vacuolar transport"/>
    <property type="evidence" value="ECO:0000318"/>
    <property type="project" value="GO_Central"/>
</dbReference>
<accession>B3RQ29</accession>
<comment type="similarity">
    <text evidence="1">Belongs to the CLEC16A/gop-1 family.</text>
</comment>